<dbReference type="CDD" id="cd00051">
    <property type="entry name" value="EFh"/>
    <property type="match status" value="1"/>
</dbReference>
<evidence type="ECO:0000313" key="5">
    <source>
        <dbReference type="Proteomes" id="UP000604046"/>
    </source>
</evidence>
<proteinExistence type="predicted"/>
<reference evidence="4" key="1">
    <citation type="submission" date="2021-02" db="EMBL/GenBank/DDBJ databases">
        <authorList>
            <person name="Dougan E. K."/>
            <person name="Rhodes N."/>
            <person name="Thang M."/>
            <person name="Chan C."/>
        </authorList>
    </citation>
    <scope>NUCLEOTIDE SEQUENCE</scope>
</reference>
<feature type="domain" description="EF-hand" evidence="3">
    <location>
        <begin position="47"/>
        <end position="82"/>
    </location>
</feature>
<sequence>MSLPGINTQIEDVVARIFEEIDHNGDSEICWNDFQKWLLRWNVPHDDSEDAARSLFTFLDRDGSGRIDAQEMMDALMLLSEFESKLDGSLSVTHAEAGQIIRDLDPDGEGGIDYHTFLEVLHAARSGKPDSSNRPPHLVLNFDVNNTVVMLDSATGADSKGLISMVLSNSAWGVIDFEEGKPEKPGKPTQWSVKAPELSPTCPETGLRTYSEFVVLQNPFPDSAAFTDKAELRAAVEGVKASRRKALWSFTDPGMPGEAFQQDLAKMQEQLLLPEEVRGTQPAKDAGLGGQSVQLLPSFLHLLRELKRKGRSFTLIFRTFGQDLPQLRQEVEALCEGWHPLFQKEDVVVLDGSDGQADYRMSFDTTNGCGTFFRNPLEGDLIALAMGTVQQPKKLEEGLEFWKDKEGVQMFEGVHQVFKHYTELSSKCCTVALRDFYPGWAAANSTSAGGKPFFLGRLDPAQHCIFFDDHISPLDPKIVDPIDAHLWPRRFSSGQVYGVHLVQAQPLLSIRDRNYFVKCIEDCETARAAKLERWHKLKRMVGDLDGVRKVLAGFIYTSVPSQKVVFRPWSSSRDVVRAQRVPTFEDV</sequence>
<feature type="region of interest" description="Disordered" evidence="2">
    <location>
        <begin position="180"/>
        <end position="200"/>
    </location>
</feature>
<dbReference type="InterPro" id="IPR011992">
    <property type="entry name" value="EF-hand-dom_pair"/>
</dbReference>
<evidence type="ECO:0000256" key="1">
    <source>
        <dbReference type="ARBA" id="ARBA00022837"/>
    </source>
</evidence>
<dbReference type="Proteomes" id="UP000604046">
    <property type="component" value="Unassembled WGS sequence"/>
</dbReference>
<dbReference type="InterPro" id="IPR002048">
    <property type="entry name" value="EF_hand_dom"/>
</dbReference>
<organism evidence="4 5">
    <name type="scientific">Symbiodinium natans</name>
    <dbReference type="NCBI Taxonomy" id="878477"/>
    <lineage>
        <taxon>Eukaryota</taxon>
        <taxon>Sar</taxon>
        <taxon>Alveolata</taxon>
        <taxon>Dinophyceae</taxon>
        <taxon>Suessiales</taxon>
        <taxon>Symbiodiniaceae</taxon>
        <taxon>Symbiodinium</taxon>
    </lineage>
</organism>
<evidence type="ECO:0000313" key="4">
    <source>
        <dbReference type="EMBL" id="CAE7267747.1"/>
    </source>
</evidence>
<dbReference type="Gene3D" id="1.10.238.10">
    <property type="entry name" value="EF-hand"/>
    <property type="match status" value="1"/>
</dbReference>
<name>A0A812MJI1_9DINO</name>
<dbReference type="Pfam" id="PF13499">
    <property type="entry name" value="EF-hand_7"/>
    <property type="match status" value="1"/>
</dbReference>
<dbReference type="SUPFAM" id="SSF47473">
    <property type="entry name" value="EF-hand"/>
    <property type="match status" value="1"/>
</dbReference>
<keyword evidence="5" id="KW-1185">Reference proteome</keyword>
<dbReference type="PANTHER" id="PTHR36960:SF1">
    <property type="entry name" value="SI:DKEY-32E6.3"/>
    <property type="match status" value="1"/>
</dbReference>
<dbReference type="PANTHER" id="PTHR36960">
    <property type="entry name" value="SI:DKEY-32E6.3"/>
    <property type="match status" value="1"/>
</dbReference>
<dbReference type="PROSITE" id="PS50222">
    <property type="entry name" value="EF_HAND_2"/>
    <property type="match status" value="2"/>
</dbReference>
<gene>
    <name evidence="4" type="primary">calm</name>
    <name evidence="4" type="ORF">SNAT2548_LOCUS14199</name>
</gene>
<accession>A0A812MJI1</accession>
<feature type="domain" description="EF-hand" evidence="3">
    <location>
        <begin position="9"/>
        <end position="44"/>
    </location>
</feature>
<dbReference type="PROSITE" id="PS00018">
    <property type="entry name" value="EF_HAND_1"/>
    <property type="match status" value="1"/>
</dbReference>
<comment type="caution">
    <text evidence="4">The sequence shown here is derived from an EMBL/GenBank/DDBJ whole genome shotgun (WGS) entry which is preliminary data.</text>
</comment>
<protein>
    <submittedName>
        <fullName evidence="4">Calm protein</fullName>
    </submittedName>
</protein>
<dbReference type="InterPro" id="IPR018247">
    <property type="entry name" value="EF_Hand_1_Ca_BS"/>
</dbReference>
<dbReference type="GO" id="GO:0005509">
    <property type="term" value="F:calcium ion binding"/>
    <property type="evidence" value="ECO:0007669"/>
    <property type="project" value="InterPro"/>
</dbReference>
<evidence type="ECO:0000259" key="3">
    <source>
        <dbReference type="PROSITE" id="PS50222"/>
    </source>
</evidence>
<dbReference type="EMBL" id="CAJNDS010001613">
    <property type="protein sequence ID" value="CAE7267747.1"/>
    <property type="molecule type" value="Genomic_DNA"/>
</dbReference>
<dbReference type="AlphaFoldDB" id="A0A812MJI1"/>
<keyword evidence="1" id="KW-0106">Calcium</keyword>
<dbReference type="OrthoDB" id="417678at2759"/>
<dbReference type="SMART" id="SM00054">
    <property type="entry name" value="EFh"/>
    <property type="match status" value="3"/>
</dbReference>
<evidence type="ECO:0000256" key="2">
    <source>
        <dbReference type="SAM" id="MobiDB-lite"/>
    </source>
</evidence>